<feature type="region of interest" description="Disordered" evidence="1">
    <location>
        <begin position="2030"/>
        <end position="2109"/>
    </location>
</feature>
<feature type="transmembrane region" description="Helical" evidence="2">
    <location>
        <begin position="1696"/>
        <end position="1718"/>
    </location>
</feature>
<feature type="compositionally biased region" description="Low complexity" evidence="1">
    <location>
        <begin position="499"/>
        <end position="520"/>
    </location>
</feature>
<feature type="region of interest" description="Disordered" evidence="1">
    <location>
        <begin position="353"/>
        <end position="387"/>
    </location>
</feature>
<organism evidence="3 4">
    <name type="scientific">Polarella glacialis</name>
    <name type="common">Dinoflagellate</name>
    <dbReference type="NCBI Taxonomy" id="89957"/>
    <lineage>
        <taxon>Eukaryota</taxon>
        <taxon>Sar</taxon>
        <taxon>Alveolata</taxon>
        <taxon>Dinophyceae</taxon>
        <taxon>Suessiales</taxon>
        <taxon>Suessiaceae</taxon>
        <taxon>Polarella</taxon>
    </lineage>
</organism>
<feature type="compositionally biased region" description="Acidic residues" evidence="1">
    <location>
        <begin position="648"/>
        <end position="660"/>
    </location>
</feature>
<accession>A0A813H0H9</accession>
<reference evidence="3" key="1">
    <citation type="submission" date="2021-02" db="EMBL/GenBank/DDBJ databases">
        <authorList>
            <person name="Dougan E. K."/>
            <person name="Rhodes N."/>
            <person name="Thang M."/>
            <person name="Chan C."/>
        </authorList>
    </citation>
    <scope>NUCLEOTIDE SEQUENCE</scope>
</reference>
<feature type="transmembrane region" description="Helical" evidence="2">
    <location>
        <begin position="754"/>
        <end position="776"/>
    </location>
</feature>
<feature type="transmembrane region" description="Helical" evidence="2">
    <location>
        <begin position="1559"/>
        <end position="1582"/>
    </location>
</feature>
<name>A0A813H0H9_POLGL</name>
<feature type="transmembrane region" description="Helical" evidence="2">
    <location>
        <begin position="849"/>
        <end position="873"/>
    </location>
</feature>
<feature type="compositionally biased region" description="Acidic residues" evidence="1">
    <location>
        <begin position="2048"/>
        <end position="2060"/>
    </location>
</feature>
<evidence type="ECO:0000256" key="1">
    <source>
        <dbReference type="SAM" id="MobiDB-lite"/>
    </source>
</evidence>
<dbReference type="Proteomes" id="UP000654075">
    <property type="component" value="Unassembled WGS sequence"/>
</dbReference>
<feature type="compositionally biased region" description="Low complexity" evidence="1">
    <location>
        <begin position="1223"/>
        <end position="1242"/>
    </location>
</feature>
<feature type="transmembrane region" description="Helical" evidence="2">
    <location>
        <begin position="902"/>
        <end position="922"/>
    </location>
</feature>
<feature type="transmembrane region" description="Helical" evidence="2">
    <location>
        <begin position="155"/>
        <end position="175"/>
    </location>
</feature>
<feature type="compositionally biased region" description="Low complexity" evidence="1">
    <location>
        <begin position="451"/>
        <end position="466"/>
    </location>
</feature>
<proteinExistence type="predicted"/>
<keyword evidence="2" id="KW-0472">Membrane</keyword>
<sequence length="2109" mass="231850">MGSVGPLSTPGTIVVITVAYVLFSTHVWIARAQIANQLKSWGRDYPKKITELVQRIILQIPSSRQSKSKSARSSRREKRMKEAAKLQQTAFERSRVAACSSLLITVCPWVALTLFIRVSLLLVLGVPFNESLAVIIPLYSLTLLASSGVLKITNVVLDIIGLCCHAVLFVTVFFIPSPPTVLLMAPGRCLARAVFGFVFVNTKLTALCNIPIFFANIYRLREASNIFRTTAGGEQDPDYFALAIVSELTCFMGIVCLASVIQKLFQEKMKDAMAAADMEHSLHSKGKLLSVLCDAHVKLGHDFRILGRCTELSQMLMTGFGPNSTGLEGTVFTTLLAEIDQTRFHNFMAVSAMHDGNENDDDDDQSSDTSRSSRGSRPRLVRTSKPATSLHVNIRDAAGVRFPIELFHVEVCNMRNPSEPPSHLIGIREQPGGHEISTSFQRLGSISEVPNNNNSNNSSSNNTSSSEVPGAAVGEAHVTAPGAAEPPTQVLSDLLLQKATGSRSSQASSATGSSTQGSRAVQQPSIQRIEFQFDGMADGFPLQHAKIYFDSPATTESSTSPMMKDWLLESMWPRFRVWVQNAINEGMAGRGDTFNPTESAVALLWPGQADTVLCADEVQFRVEELEETEDLQAKKQKTSQASPYTESTEQEEEADGEEEEVKSVAIWATMRGFHQHRNPEKKRSSRTAQSKHQAPTLAAIQEHDRRMFRAPDLMQEPLSGKKCFVLTGQCKPNMAMACLRETMPASLTVPFPDLHPIGTIVVITVAYVLFSTHVWIARAQIANQLKSWGRDYPKKITELVQRIILQIPSSRQSKSKSARSSRREKRMKEAAKLQQTAFERSRVAACSSFLITVCPWVALTLFIRVSLLLVLGVPVNENLAVIIPLYSLTLLASSGVLKITNVVLDIIGLCCHAVMFVTVFFIPGPPTVLLMAPGRCLARAVFGLVFVNTKLTALCNIPIFFANIYRLREASNIFRTTAGGEQDPDYFALAIVSELTCFMGIVCLASVIQKLFQEKIKDAMVAADMKHSLHSKGKLLSVLCDAHVKLGHDFRILGRCTELSQMLMTGFGPNSTGLEGTVFTTLLAEIDQTRFHNFMAVSAMQDGNENDDDDDHSSDTSRSSRGSRPRLATSLHVNIRDAAGVRFPIELFHVEVCNMRNPSEPPSHLIGIREQPGGHEISTSFQRLGSISEVPGAAVGEAHVTAPGAAEPPTQVLSDLLLQKATGSRSSQASSATGSSTQGSRAVQQPSIQRIEFQFDGMADGFPLQHAKIYFDSPATTESSTSPMMKDWLLESMWPRFRVWVQNAINEGMAGRGDTFNPTESAVALLWPGQADTVLCADEVQFRVEELEETEDLQAKKQKTSQASPYTESTEQEEEADGEEEEVKSVAIWATMRGFHQHRNPEKKRSSRTAQSKHQAPTLAAIQEHDRRMFRAPDLMQEPLSGKKCFVLTGPSPSPTSTPLEFKIGSGDPCVGFSRFRTFGIFGRLLCRAQIANQLKSWGRDYPKKITELVQRIILQIPSSRQSKSKSARSSRREKHMKEAAKLQQTAFERSRVAACSSFLITVCPWVALTLFIRVSLLLVLGVPVNENLAVIIPLYSLTLLASSGVLKITNVVLDIIGLCCHAVMFVTVFFIPGPPTVLLMAPGRCLARAVFGLVFVNTKLTALCNIPIFFANIYRLREASNIFRTTAGGEQDPDYFALAIVSELTCFMGIVCLASVIQKLFREKIKDAMVAADMEHSLHSKGKLLSVLCDAHVKLGHDFRILGRCTELSQMLMTGFGPNSTGLEGTVFTTLLAEIDQQPTPPCKATSLHVNIRDAAGVRFPIELFHVEVCNMRNPSEPPSHLIGIREQPGGHEISTSFQRLGSISEVPGAAVGEAHVTAPGAAEPPTQVLSDLLLQKATGSRSSQASSATGSSTQGSRAVQQPSIQRIEFQFDGMADGFPLQHAKIYFDSPATTESSTSPMMKDWLLESMWPRFRVWVQNAINEGMAGRGDTFNPTESAVALLWPGQADTVLCADEVQFRVEVLEETEDLQAKKQKTSQASPYTESTEQEEEADGEEEEVKSVAIWATMRGFHQHRNPEKKRSSRTAQSKHQAPTLAAIQEHDRRMFR</sequence>
<feature type="region of interest" description="Disordered" evidence="1">
    <location>
        <begin position="674"/>
        <end position="695"/>
    </location>
</feature>
<feature type="transmembrane region" description="Helical" evidence="2">
    <location>
        <begin position="879"/>
        <end position="897"/>
    </location>
</feature>
<feature type="region of interest" description="Disordered" evidence="1">
    <location>
        <begin position="498"/>
        <end position="524"/>
    </location>
</feature>
<evidence type="ECO:0000313" key="4">
    <source>
        <dbReference type="Proteomes" id="UP000654075"/>
    </source>
</evidence>
<evidence type="ECO:0000256" key="2">
    <source>
        <dbReference type="SAM" id="Phobius"/>
    </source>
</evidence>
<feature type="compositionally biased region" description="Low complexity" evidence="1">
    <location>
        <begin position="1116"/>
        <end position="1126"/>
    </location>
</feature>
<feature type="transmembrane region" description="Helical" evidence="2">
    <location>
        <begin position="132"/>
        <end position="150"/>
    </location>
</feature>
<keyword evidence="2" id="KW-1133">Transmembrane helix</keyword>
<feature type="region of interest" description="Disordered" evidence="1">
    <location>
        <begin position="627"/>
        <end position="661"/>
    </location>
</feature>
<feature type="compositionally biased region" description="Acidic residues" evidence="1">
    <location>
        <begin position="1370"/>
        <end position="1382"/>
    </location>
</feature>
<feature type="transmembrane region" description="Helical" evidence="2">
    <location>
        <begin position="1651"/>
        <end position="1676"/>
    </location>
</feature>
<feature type="transmembrane region" description="Helical" evidence="2">
    <location>
        <begin position="1589"/>
        <end position="1610"/>
    </location>
</feature>
<feature type="region of interest" description="Disordered" evidence="1">
    <location>
        <begin position="1101"/>
        <end position="1128"/>
    </location>
</feature>
<keyword evidence="2" id="KW-0812">Transmembrane</keyword>
<feature type="region of interest" description="Disordered" evidence="1">
    <location>
        <begin position="1901"/>
        <end position="1924"/>
    </location>
</feature>
<feature type="non-terminal residue" evidence="3">
    <location>
        <position position="1"/>
    </location>
</feature>
<keyword evidence="4" id="KW-1185">Reference proteome</keyword>
<feature type="region of interest" description="Disordered" evidence="1">
    <location>
        <begin position="1349"/>
        <end position="1417"/>
    </location>
</feature>
<feature type="compositionally biased region" description="Low complexity" evidence="1">
    <location>
        <begin position="1901"/>
        <end position="1920"/>
    </location>
</feature>
<feature type="region of interest" description="Disordered" evidence="1">
    <location>
        <begin position="446"/>
        <end position="472"/>
    </location>
</feature>
<feature type="transmembrane region" description="Helical" evidence="2">
    <location>
        <begin position="195"/>
        <end position="218"/>
    </location>
</feature>
<evidence type="ECO:0000313" key="3">
    <source>
        <dbReference type="EMBL" id="CAE8631125.1"/>
    </source>
</evidence>
<feature type="transmembrane region" description="Helical" evidence="2">
    <location>
        <begin position="986"/>
        <end position="1008"/>
    </location>
</feature>
<feature type="transmembrane region" description="Helical" evidence="2">
    <location>
        <begin position="102"/>
        <end position="126"/>
    </location>
</feature>
<feature type="transmembrane region" description="Helical" evidence="2">
    <location>
        <begin position="239"/>
        <end position="261"/>
    </location>
</feature>
<dbReference type="EMBL" id="CAJNNV010030046">
    <property type="protein sequence ID" value="CAE8631125.1"/>
    <property type="molecule type" value="Genomic_DNA"/>
</dbReference>
<feature type="transmembrane region" description="Helical" evidence="2">
    <location>
        <begin position="1616"/>
        <end position="1639"/>
    </location>
</feature>
<protein>
    <submittedName>
        <fullName evidence="3">Uncharacterized protein</fullName>
    </submittedName>
</protein>
<feature type="transmembrane region" description="Helical" evidence="2">
    <location>
        <begin position="12"/>
        <end position="30"/>
    </location>
</feature>
<comment type="caution">
    <text evidence="3">The sequence shown here is derived from an EMBL/GenBank/DDBJ whole genome shotgun (WGS) entry which is preliminary data.</text>
</comment>
<feature type="region of interest" description="Disordered" evidence="1">
    <location>
        <begin position="1223"/>
        <end position="1246"/>
    </location>
</feature>
<gene>
    <name evidence="3" type="ORF">PGLA1383_LOCUS47263</name>
</gene>